<keyword evidence="2" id="KW-0808">Transferase</keyword>
<dbReference type="Proteomes" id="UP000267585">
    <property type="component" value="Unassembled WGS sequence"/>
</dbReference>
<gene>
    <name evidence="3" type="ORF">EHW67_16030</name>
</gene>
<dbReference type="InterPro" id="IPR051159">
    <property type="entry name" value="Hexapeptide_acetyltransf"/>
</dbReference>
<organism evidence="3 4">
    <name type="scientific">Arenibacter aquaticus</name>
    <dbReference type="NCBI Taxonomy" id="2489054"/>
    <lineage>
        <taxon>Bacteria</taxon>
        <taxon>Pseudomonadati</taxon>
        <taxon>Bacteroidota</taxon>
        <taxon>Flavobacteriia</taxon>
        <taxon>Flavobacteriales</taxon>
        <taxon>Flavobacteriaceae</taxon>
        <taxon>Arenibacter</taxon>
    </lineage>
</organism>
<dbReference type="InterPro" id="IPR011004">
    <property type="entry name" value="Trimer_LpxA-like_sf"/>
</dbReference>
<evidence type="ECO:0008006" key="5">
    <source>
        <dbReference type="Google" id="ProtNLM"/>
    </source>
</evidence>
<dbReference type="GO" id="GO:0005829">
    <property type="term" value="C:cytosol"/>
    <property type="evidence" value="ECO:0007669"/>
    <property type="project" value="TreeGrafter"/>
</dbReference>
<dbReference type="PANTHER" id="PTHR23416">
    <property type="entry name" value="SIALIC ACID SYNTHASE-RELATED"/>
    <property type="match status" value="1"/>
</dbReference>
<dbReference type="RefSeq" id="WP_126163404.1">
    <property type="nucleotide sequence ID" value="NZ_RQPJ01000021.1"/>
</dbReference>
<dbReference type="Gene3D" id="2.160.10.10">
    <property type="entry name" value="Hexapeptide repeat proteins"/>
    <property type="match status" value="1"/>
</dbReference>
<name>A0A3S0AJN1_9FLAO</name>
<dbReference type="EMBL" id="RQPJ01000021">
    <property type="protein sequence ID" value="RTE51719.1"/>
    <property type="molecule type" value="Genomic_DNA"/>
</dbReference>
<dbReference type="SUPFAM" id="SSF51161">
    <property type="entry name" value="Trimeric LpxA-like enzymes"/>
    <property type="match status" value="1"/>
</dbReference>
<accession>A0A3S0AJN1</accession>
<sequence>MRNQFKSLFESLIRNIGGALGRKLRYFYYKTQFKACGTNIIIEEGVFIENPNSMSLGNDIWIDKDSILLGGPFNSIGRKFYRKGLEEINWGDLILGDNVHIAPFSLVQAHGGVKIGNNVTIGSGSKIYSLSHHYKNLNDKLDTRRYSFSSMAPKDEQFLIIGNVSIGDNAAVGLNSVLLPGSKIPNGTWVAVSSVLNGGEIIEENSIYSSRTKNNE</sequence>
<dbReference type="OrthoDB" id="9803036at2"/>
<proteinExistence type="inferred from homology"/>
<reference evidence="3 4" key="1">
    <citation type="submission" date="2018-11" db="EMBL/GenBank/DDBJ databases">
        <title>Arenibacter aquaticus sp.nov., a marine bacterium isolated from surface seawater in the South China Sea.</title>
        <authorList>
            <person name="Guo J."/>
            <person name="Sun J."/>
        </authorList>
    </citation>
    <scope>NUCLEOTIDE SEQUENCE [LARGE SCALE GENOMIC DNA]</scope>
    <source>
        <strain evidence="3 4">GUO666</strain>
    </source>
</reference>
<evidence type="ECO:0000256" key="2">
    <source>
        <dbReference type="ARBA" id="ARBA00022679"/>
    </source>
</evidence>
<dbReference type="GO" id="GO:0008374">
    <property type="term" value="F:O-acyltransferase activity"/>
    <property type="evidence" value="ECO:0007669"/>
    <property type="project" value="TreeGrafter"/>
</dbReference>
<evidence type="ECO:0000313" key="4">
    <source>
        <dbReference type="Proteomes" id="UP000267585"/>
    </source>
</evidence>
<comment type="caution">
    <text evidence="3">The sequence shown here is derived from an EMBL/GenBank/DDBJ whole genome shotgun (WGS) entry which is preliminary data.</text>
</comment>
<keyword evidence="4" id="KW-1185">Reference proteome</keyword>
<protein>
    <recommendedName>
        <fullName evidence="5">Acyltransferase</fullName>
    </recommendedName>
</protein>
<evidence type="ECO:0000256" key="1">
    <source>
        <dbReference type="ARBA" id="ARBA00007274"/>
    </source>
</evidence>
<dbReference type="PANTHER" id="PTHR23416:SF23">
    <property type="entry name" value="ACETYLTRANSFERASE C18B11.09C-RELATED"/>
    <property type="match status" value="1"/>
</dbReference>
<comment type="similarity">
    <text evidence="1">Belongs to the transferase hexapeptide repeat family.</text>
</comment>
<dbReference type="AlphaFoldDB" id="A0A3S0AJN1"/>
<evidence type="ECO:0000313" key="3">
    <source>
        <dbReference type="EMBL" id="RTE51719.1"/>
    </source>
</evidence>